<sequence>MSSFFGRPLTLLAGPHAQIQREKARSNTRCPDFLAFLAIWLEDEAPQHLTLQHFLTTTSPEFADVSMGGASFEVRQVYPSTIYSRAKDKIFEGHAWVAVKHARVEVDGMSVEDIYSELATELQILRHPPILKHENVIDLLAVVYHDAGDAETPNIVPALVMQWADFGNVKEYQVGRSALPYAEKLDIIRDTANGLKALHDCGLIHGDIKPSNLLVCRHPKRPFVVKLTDFGFALSETDKRPMGYTKNLEAPEIHGEIDPRYHRQLDVYSYGILVHTVFSDGVPYHESIPEEGREAEILRMKQLGIYNTAVQVDFLLNLNDYICPAFLICQILAYSLLHLPSHRFADMSRIISILHAADMSYQPENEEDAASPLSATLHTLARTLYSNIVNTVANTFSAGFGTNVPEEIPMMEILQTLYKERVDTEIEYWAKSPSDWTTMGPFVLSIAKSMKAYAALMPSNGAFFNTISGFLNMYGADISTFLPRGGIEERSGDITQFVDNSTPFSFSTRTLPELYRVPFTLRRSPDVVKEKIVSELQAIAYADVPADRERQHWALLNLAVVIIDDVGARFDMEKGLKALIDSASLGNVQARLLMIHLYPSHDHVISPQTREKWVESVIASGIRWPTRRMATSAEEISRHYSASKIRESFKNMEGDGAEDVDKYNSRSLLINPCSSLAWRHDILQYSIINDQLKLLEMAVEERPDLINQITDGETPMLLASRHGNLSIVKWLIQKGAKLAISDSLCTMPLHWLFQFPEKDQEEALNLLMAAGNDIDAWDANVWGIGKSPWFSSFSNVPIQGTALHWAIEAQSLSTLRLLMGHGADPLFKVHAGSEKSAFEYACCLSYAPGIELFLQYEAVRTSFATLTKLTRGAQVLVQPLFWVTTGESRWRMLMRNGLDFEEATRRTIELLVSHGASTRSVMYEANSKLEMSAAFSVAYHDCNPDVLRSGFQHGFKDGIDCTWGDATSGGSGIFLTLTHHNREAFTQFIQNGADLCAVDKHGDNLLVRAAKETDDTFYIQELGKAGLLKDALTNKAASSTFSIAVRAGNFKTARFLYDQGFDRDEFFPDHKYPVPEPTRFRTPLGLALKHKTRGNEQRVQFLLSLPDRDDGNDGFIAWRFEGDEYSALHCVMDMLRESSESTNTAELMVYTLLQKYNTPHHLDMCQPYDGATTLIIASSKGQHRIVRALLDAGADPNSVDREGKTALDRSLERFCYPERNILFRWQDFDDLKRLGEILQCVNKNTVEVRSILEDYGAETRVFVWPEWCEEGTDPGLRDLEWVQSRLKEGDNK</sequence>
<dbReference type="InterPro" id="IPR050745">
    <property type="entry name" value="Multifunctional_regulatory"/>
</dbReference>
<keyword evidence="2 3" id="KW-0040">ANK repeat</keyword>
<comment type="caution">
    <text evidence="5">The sequence shown here is derived from an EMBL/GenBank/DDBJ whole genome shotgun (WGS) entry which is preliminary data.</text>
</comment>
<evidence type="ECO:0000259" key="4">
    <source>
        <dbReference type="PROSITE" id="PS50011"/>
    </source>
</evidence>
<dbReference type="PANTHER" id="PTHR24189:SF50">
    <property type="entry name" value="ANKYRIN REPEAT AND SOCS BOX PROTEIN 2"/>
    <property type="match status" value="1"/>
</dbReference>
<protein>
    <recommendedName>
        <fullName evidence="4">Protein kinase domain-containing protein</fullName>
    </recommendedName>
</protein>
<dbReference type="Pfam" id="PF00069">
    <property type="entry name" value="Pkinase"/>
    <property type="match status" value="1"/>
</dbReference>
<evidence type="ECO:0000256" key="3">
    <source>
        <dbReference type="PROSITE-ProRule" id="PRU00023"/>
    </source>
</evidence>
<dbReference type="GO" id="GO:0005524">
    <property type="term" value="F:ATP binding"/>
    <property type="evidence" value="ECO:0007669"/>
    <property type="project" value="InterPro"/>
</dbReference>
<proteinExistence type="predicted"/>
<evidence type="ECO:0000313" key="6">
    <source>
        <dbReference type="Proteomes" id="UP001280581"/>
    </source>
</evidence>
<dbReference type="GO" id="GO:0004672">
    <property type="term" value="F:protein kinase activity"/>
    <property type="evidence" value="ECO:0007669"/>
    <property type="project" value="InterPro"/>
</dbReference>
<gene>
    <name evidence="5" type="ORF">GRF29_1g3616384</name>
</gene>
<dbReference type="InterPro" id="IPR008271">
    <property type="entry name" value="Ser/Thr_kinase_AS"/>
</dbReference>
<evidence type="ECO:0000256" key="2">
    <source>
        <dbReference type="ARBA" id="ARBA00023043"/>
    </source>
</evidence>
<dbReference type="PROSITE" id="PS00108">
    <property type="entry name" value="PROTEIN_KINASE_ST"/>
    <property type="match status" value="1"/>
</dbReference>
<feature type="domain" description="Protein kinase" evidence="4">
    <location>
        <begin position="60"/>
        <end position="381"/>
    </location>
</feature>
<feature type="repeat" description="ANK" evidence="3">
    <location>
        <begin position="1169"/>
        <end position="1201"/>
    </location>
</feature>
<dbReference type="SUPFAM" id="SSF56112">
    <property type="entry name" value="Protein kinase-like (PK-like)"/>
    <property type="match status" value="1"/>
</dbReference>
<name>A0AAN6M856_9PLEO</name>
<dbReference type="InterPro" id="IPR002110">
    <property type="entry name" value="Ankyrin_rpt"/>
</dbReference>
<dbReference type="SMART" id="SM00248">
    <property type="entry name" value="ANK"/>
    <property type="match status" value="7"/>
</dbReference>
<dbReference type="Pfam" id="PF12796">
    <property type="entry name" value="Ank_2"/>
    <property type="match status" value="1"/>
</dbReference>
<dbReference type="InterPro" id="IPR011009">
    <property type="entry name" value="Kinase-like_dom_sf"/>
</dbReference>
<dbReference type="CDD" id="cd00180">
    <property type="entry name" value="PKc"/>
    <property type="match status" value="1"/>
</dbReference>
<dbReference type="PROSITE" id="PS50011">
    <property type="entry name" value="PROTEIN_KINASE_DOM"/>
    <property type="match status" value="1"/>
</dbReference>
<keyword evidence="6" id="KW-1185">Reference proteome</keyword>
<dbReference type="InterPro" id="IPR036770">
    <property type="entry name" value="Ankyrin_rpt-contain_sf"/>
</dbReference>
<feature type="repeat" description="ANK" evidence="3">
    <location>
        <begin position="711"/>
        <end position="743"/>
    </location>
</feature>
<evidence type="ECO:0000256" key="1">
    <source>
        <dbReference type="ARBA" id="ARBA00022737"/>
    </source>
</evidence>
<dbReference type="PROSITE" id="PS50088">
    <property type="entry name" value="ANK_REPEAT"/>
    <property type="match status" value="2"/>
</dbReference>
<reference evidence="5 6" key="1">
    <citation type="submission" date="2021-02" db="EMBL/GenBank/DDBJ databases">
        <title>Genome assembly of Pseudopithomyces chartarum.</title>
        <authorList>
            <person name="Jauregui R."/>
            <person name="Singh J."/>
            <person name="Voisey C."/>
        </authorList>
    </citation>
    <scope>NUCLEOTIDE SEQUENCE [LARGE SCALE GENOMIC DNA]</scope>
    <source>
        <strain evidence="5 6">AGR01</strain>
    </source>
</reference>
<evidence type="ECO:0000313" key="5">
    <source>
        <dbReference type="EMBL" id="KAK3217623.1"/>
    </source>
</evidence>
<dbReference type="Gene3D" id="1.10.510.10">
    <property type="entry name" value="Transferase(Phosphotransferase) domain 1"/>
    <property type="match status" value="1"/>
</dbReference>
<organism evidence="5 6">
    <name type="scientific">Pseudopithomyces chartarum</name>
    <dbReference type="NCBI Taxonomy" id="1892770"/>
    <lineage>
        <taxon>Eukaryota</taxon>
        <taxon>Fungi</taxon>
        <taxon>Dikarya</taxon>
        <taxon>Ascomycota</taxon>
        <taxon>Pezizomycotina</taxon>
        <taxon>Dothideomycetes</taxon>
        <taxon>Pleosporomycetidae</taxon>
        <taxon>Pleosporales</taxon>
        <taxon>Massarineae</taxon>
        <taxon>Didymosphaeriaceae</taxon>
        <taxon>Pseudopithomyces</taxon>
    </lineage>
</organism>
<dbReference type="Pfam" id="PF00023">
    <property type="entry name" value="Ank"/>
    <property type="match status" value="2"/>
</dbReference>
<dbReference type="EMBL" id="WVTA01000001">
    <property type="protein sequence ID" value="KAK3217623.1"/>
    <property type="molecule type" value="Genomic_DNA"/>
</dbReference>
<keyword evidence="1" id="KW-0677">Repeat</keyword>
<dbReference type="Proteomes" id="UP001280581">
    <property type="component" value="Unassembled WGS sequence"/>
</dbReference>
<accession>A0AAN6M856</accession>
<dbReference type="PROSITE" id="PS50297">
    <property type="entry name" value="ANK_REP_REGION"/>
    <property type="match status" value="2"/>
</dbReference>
<dbReference type="SMART" id="SM00220">
    <property type="entry name" value="S_TKc"/>
    <property type="match status" value="1"/>
</dbReference>
<dbReference type="Gene3D" id="1.25.40.20">
    <property type="entry name" value="Ankyrin repeat-containing domain"/>
    <property type="match status" value="2"/>
</dbReference>
<dbReference type="SUPFAM" id="SSF48403">
    <property type="entry name" value="Ankyrin repeat"/>
    <property type="match status" value="2"/>
</dbReference>
<dbReference type="InterPro" id="IPR000719">
    <property type="entry name" value="Prot_kinase_dom"/>
</dbReference>
<dbReference type="PANTHER" id="PTHR24189">
    <property type="entry name" value="MYOTROPHIN"/>
    <property type="match status" value="1"/>
</dbReference>